<reference evidence="1 2" key="1">
    <citation type="journal article" date="2014" name="PLoS ONE">
        <title>Global Analysis of Gene Expression Profiles in Physic Nut (Jatropha curcas L.) Seedlings Exposed to Salt Stress.</title>
        <authorList>
            <person name="Zhang L."/>
            <person name="Zhang C."/>
            <person name="Wu P."/>
            <person name="Chen Y."/>
            <person name="Li M."/>
            <person name="Jiang H."/>
            <person name="Wu G."/>
        </authorList>
    </citation>
    <scope>NUCLEOTIDE SEQUENCE [LARGE SCALE GENOMIC DNA]</scope>
    <source>
        <strain evidence="2">cv. GZQX0401</strain>
        <tissue evidence="1">Young leaves</tissue>
    </source>
</reference>
<protein>
    <submittedName>
        <fullName evidence="1">Uncharacterized protein</fullName>
    </submittedName>
</protein>
<evidence type="ECO:0000313" key="1">
    <source>
        <dbReference type="EMBL" id="KDP35046.1"/>
    </source>
</evidence>
<dbReference type="Proteomes" id="UP000027138">
    <property type="component" value="Unassembled WGS sequence"/>
</dbReference>
<organism evidence="1 2">
    <name type="scientific">Jatropha curcas</name>
    <name type="common">Barbados nut</name>
    <dbReference type="NCBI Taxonomy" id="180498"/>
    <lineage>
        <taxon>Eukaryota</taxon>
        <taxon>Viridiplantae</taxon>
        <taxon>Streptophyta</taxon>
        <taxon>Embryophyta</taxon>
        <taxon>Tracheophyta</taxon>
        <taxon>Spermatophyta</taxon>
        <taxon>Magnoliopsida</taxon>
        <taxon>eudicotyledons</taxon>
        <taxon>Gunneridae</taxon>
        <taxon>Pentapetalae</taxon>
        <taxon>rosids</taxon>
        <taxon>fabids</taxon>
        <taxon>Malpighiales</taxon>
        <taxon>Euphorbiaceae</taxon>
        <taxon>Crotonoideae</taxon>
        <taxon>Jatropheae</taxon>
        <taxon>Jatropha</taxon>
    </lineage>
</organism>
<dbReference type="EMBL" id="KK914501">
    <property type="protein sequence ID" value="KDP35046.1"/>
    <property type="molecule type" value="Genomic_DNA"/>
</dbReference>
<accession>A0A067KFN4</accession>
<proteinExistence type="predicted"/>
<keyword evidence="2" id="KW-1185">Reference proteome</keyword>
<name>A0A067KFN4_JATCU</name>
<sequence>MIPYRGFQEPFRCPTAKKMLPGLDIFSDVWGNKLETRTELEVEDFMQPNLFDEVAVITGNDGNQDLLSLIKSYEGPLTN</sequence>
<gene>
    <name evidence="1" type="ORF">JCGZ_11207</name>
</gene>
<evidence type="ECO:0000313" key="2">
    <source>
        <dbReference type="Proteomes" id="UP000027138"/>
    </source>
</evidence>
<dbReference type="AlphaFoldDB" id="A0A067KFN4"/>